<name>A0A2P9AMC5_9HYPH</name>
<organism evidence="1 2">
    <name type="scientific">Mesorhizobium delmotii</name>
    <dbReference type="NCBI Taxonomy" id="1631247"/>
    <lineage>
        <taxon>Bacteria</taxon>
        <taxon>Pseudomonadati</taxon>
        <taxon>Pseudomonadota</taxon>
        <taxon>Alphaproteobacteria</taxon>
        <taxon>Hyphomicrobiales</taxon>
        <taxon>Phyllobacteriaceae</taxon>
        <taxon>Mesorhizobium</taxon>
    </lineage>
</organism>
<reference evidence="2" key="1">
    <citation type="submission" date="2016-12" db="EMBL/GenBank/DDBJ databases">
        <authorList>
            <person name="Brunel B."/>
        </authorList>
    </citation>
    <scope>NUCLEOTIDE SEQUENCE [LARGE SCALE GENOMIC DNA]</scope>
</reference>
<keyword evidence="2" id="KW-1185">Reference proteome</keyword>
<dbReference type="EMBL" id="FUIG01000035">
    <property type="protein sequence ID" value="SJM32290.1"/>
    <property type="molecule type" value="Genomic_DNA"/>
</dbReference>
<proteinExistence type="predicted"/>
<evidence type="ECO:0000313" key="2">
    <source>
        <dbReference type="Proteomes" id="UP000245698"/>
    </source>
</evidence>
<dbReference type="Proteomes" id="UP000245698">
    <property type="component" value="Unassembled WGS sequence"/>
</dbReference>
<evidence type="ECO:0000313" key="1">
    <source>
        <dbReference type="EMBL" id="SJM32290.1"/>
    </source>
</evidence>
<gene>
    <name evidence="1" type="ORF">BQ8482_280016</name>
</gene>
<accession>A0A2P9AMC5</accession>
<dbReference type="RefSeq" id="WP_123149332.1">
    <property type="nucleotide sequence ID" value="NZ_FUIG01000035.1"/>
</dbReference>
<sequence length="66" mass="7296">MSSDQNRNTHEFVVADVQLADNETDDGVALMLTDARGGRVRLHLNGDMAELLRERVAFALDRNTGP</sequence>
<dbReference type="AlphaFoldDB" id="A0A2P9AMC5"/>
<protein>
    <submittedName>
        <fullName evidence="1">Uncharacterized protein</fullName>
    </submittedName>
</protein>